<protein>
    <submittedName>
        <fullName evidence="7">Uncharacterized protein</fullName>
    </submittedName>
</protein>
<gene>
    <name evidence="7" type="ORF">LSTR_LSTR004319</name>
</gene>
<dbReference type="InParanoid" id="A0A482X9K8"/>
<dbReference type="Gene3D" id="1.25.40.10">
    <property type="entry name" value="Tetratricopeptide repeat domain"/>
    <property type="match status" value="2"/>
</dbReference>
<dbReference type="SUPFAM" id="SSF48452">
    <property type="entry name" value="TPR-like"/>
    <property type="match status" value="1"/>
</dbReference>
<dbReference type="Proteomes" id="UP000291343">
    <property type="component" value="Unassembled WGS sequence"/>
</dbReference>
<dbReference type="EMBL" id="QKKF02015335">
    <property type="protein sequence ID" value="RZF42170.1"/>
    <property type="molecule type" value="Genomic_DNA"/>
</dbReference>
<dbReference type="SMART" id="SM00028">
    <property type="entry name" value="TPR"/>
    <property type="match status" value="5"/>
</dbReference>
<dbReference type="AlphaFoldDB" id="A0A482X9K8"/>
<accession>A0A482X9K8</accession>
<evidence type="ECO:0000256" key="3">
    <source>
        <dbReference type="ARBA" id="ARBA00022737"/>
    </source>
</evidence>
<dbReference type="Pfam" id="PF13181">
    <property type="entry name" value="TPR_8"/>
    <property type="match status" value="1"/>
</dbReference>
<evidence type="ECO:0000256" key="1">
    <source>
        <dbReference type="ARBA" id="ARBA00004173"/>
    </source>
</evidence>
<organism evidence="7 8">
    <name type="scientific">Laodelphax striatellus</name>
    <name type="common">Small brown planthopper</name>
    <name type="synonym">Delphax striatella</name>
    <dbReference type="NCBI Taxonomy" id="195883"/>
    <lineage>
        <taxon>Eukaryota</taxon>
        <taxon>Metazoa</taxon>
        <taxon>Ecdysozoa</taxon>
        <taxon>Arthropoda</taxon>
        <taxon>Hexapoda</taxon>
        <taxon>Insecta</taxon>
        <taxon>Pterygota</taxon>
        <taxon>Neoptera</taxon>
        <taxon>Paraneoptera</taxon>
        <taxon>Hemiptera</taxon>
        <taxon>Auchenorrhyncha</taxon>
        <taxon>Fulgoroidea</taxon>
        <taxon>Delphacidae</taxon>
        <taxon>Criomorphinae</taxon>
        <taxon>Laodelphax</taxon>
    </lineage>
</organism>
<dbReference type="FunCoup" id="A0A482X9K8">
    <property type="interactions" value="1053"/>
</dbReference>
<name>A0A482X9K8_LAOST</name>
<keyword evidence="4" id="KW-0802">TPR repeat</keyword>
<keyword evidence="8" id="KW-1185">Reference proteome</keyword>
<dbReference type="PANTHER" id="PTHR13143">
    <property type="entry name" value="TETRATRICOPEPTIDE REPEAT PROTEIN 19"/>
    <property type="match status" value="1"/>
</dbReference>
<evidence type="ECO:0000256" key="4">
    <source>
        <dbReference type="ARBA" id="ARBA00022803"/>
    </source>
</evidence>
<dbReference type="STRING" id="195883.A0A482X9K8"/>
<dbReference type="Pfam" id="PF13424">
    <property type="entry name" value="TPR_12"/>
    <property type="match status" value="1"/>
</dbReference>
<dbReference type="InterPro" id="IPR011990">
    <property type="entry name" value="TPR-like_helical_dom_sf"/>
</dbReference>
<evidence type="ECO:0000256" key="2">
    <source>
        <dbReference type="ARBA" id="ARBA00008219"/>
    </source>
</evidence>
<comment type="similarity">
    <text evidence="2">Belongs to the TTC19 family.</text>
</comment>
<reference evidence="7 8" key="1">
    <citation type="journal article" date="2017" name="Gigascience">
        <title>Genome sequence of the small brown planthopper, Laodelphax striatellus.</title>
        <authorList>
            <person name="Zhu J."/>
            <person name="Jiang F."/>
            <person name="Wang X."/>
            <person name="Yang P."/>
            <person name="Bao Y."/>
            <person name="Zhao W."/>
            <person name="Wang W."/>
            <person name="Lu H."/>
            <person name="Wang Q."/>
            <person name="Cui N."/>
            <person name="Li J."/>
            <person name="Chen X."/>
            <person name="Luo L."/>
            <person name="Yu J."/>
            <person name="Kang L."/>
            <person name="Cui F."/>
        </authorList>
    </citation>
    <scope>NUCLEOTIDE SEQUENCE [LARGE SCALE GENOMIC DNA]</scope>
    <source>
        <strain evidence="7">Lst14</strain>
    </source>
</reference>
<evidence type="ECO:0000256" key="5">
    <source>
        <dbReference type="ARBA" id="ARBA00022946"/>
    </source>
</evidence>
<evidence type="ECO:0000256" key="6">
    <source>
        <dbReference type="ARBA" id="ARBA00023128"/>
    </source>
</evidence>
<evidence type="ECO:0000313" key="8">
    <source>
        <dbReference type="Proteomes" id="UP000291343"/>
    </source>
</evidence>
<keyword evidence="3" id="KW-0677">Repeat</keyword>
<keyword evidence="5" id="KW-0809">Transit peptide</keyword>
<dbReference type="PANTHER" id="PTHR13143:SF6">
    <property type="entry name" value="TETRATRICOPEPTIDE REPEAT PROTEIN 19, MITOCHONDRIAL"/>
    <property type="match status" value="1"/>
</dbReference>
<comment type="subcellular location">
    <subcellularLocation>
        <location evidence="1">Mitochondrion</location>
    </subcellularLocation>
</comment>
<dbReference type="InterPro" id="IPR019734">
    <property type="entry name" value="TPR_rpt"/>
</dbReference>
<dbReference type="GO" id="GO:0034551">
    <property type="term" value="P:mitochondrial respiratory chain complex III assembly"/>
    <property type="evidence" value="ECO:0007669"/>
    <property type="project" value="InterPro"/>
</dbReference>
<dbReference type="SMR" id="A0A482X9K8"/>
<keyword evidence="6" id="KW-0496">Mitochondrion</keyword>
<sequence>MFCCRAVRLASLKVIFNITKNNYVTGRKLCNNNKNWNAYRLFSTQKYDFFRVTGKRSSNRNYQSNFQSSLFLLSFTGLLSFLNKEDDKESELITTIKRGILLIQKEELQAAEQMLHLALRLAQEQQNSDGVTYVYDLLANVAFERHQFSKAEKLFVNVMQRELAKGTPKDDPKIVHMSLKLAKIYEETGQIEKAEHGFKYCLECIQPLIDKDSEEIRHDHDLLTLWAMSLDWYARFLQQQNRLDEALAYYKKAYAMCVKLHGEIHEESVVLLNDIGTISYLKGDKDEALTYMTRAIEVGKHLPNMEDFSSVYVNLGNIYLKKGLYDEAKKYCSEGYKNAKRHDNPEGLKEAGICLEEIKKIFKK</sequence>
<dbReference type="OrthoDB" id="5986190at2759"/>
<proteinExistence type="inferred from homology"/>
<dbReference type="GO" id="GO:0005743">
    <property type="term" value="C:mitochondrial inner membrane"/>
    <property type="evidence" value="ECO:0007669"/>
    <property type="project" value="TreeGrafter"/>
</dbReference>
<evidence type="ECO:0000313" key="7">
    <source>
        <dbReference type="EMBL" id="RZF42170.1"/>
    </source>
</evidence>
<comment type="caution">
    <text evidence="7">The sequence shown here is derived from an EMBL/GenBank/DDBJ whole genome shotgun (WGS) entry which is preliminary data.</text>
</comment>
<dbReference type="InterPro" id="IPR040395">
    <property type="entry name" value="TTC19"/>
</dbReference>